<evidence type="ECO:0000313" key="2">
    <source>
        <dbReference type="Proteomes" id="UP000800082"/>
    </source>
</evidence>
<dbReference type="PANTHER" id="PTHR42085:SF1">
    <property type="entry name" value="F-BOX DOMAIN-CONTAINING PROTEIN"/>
    <property type="match status" value="1"/>
</dbReference>
<dbReference type="EMBL" id="ML978966">
    <property type="protein sequence ID" value="KAF1929410.1"/>
    <property type="molecule type" value="Genomic_DNA"/>
</dbReference>
<proteinExistence type="predicted"/>
<feature type="non-terminal residue" evidence="1">
    <location>
        <position position="268"/>
    </location>
</feature>
<organism evidence="1 2">
    <name type="scientific">Didymella exigua CBS 183.55</name>
    <dbReference type="NCBI Taxonomy" id="1150837"/>
    <lineage>
        <taxon>Eukaryota</taxon>
        <taxon>Fungi</taxon>
        <taxon>Dikarya</taxon>
        <taxon>Ascomycota</taxon>
        <taxon>Pezizomycotina</taxon>
        <taxon>Dothideomycetes</taxon>
        <taxon>Pleosporomycetidae</taxon>
        <taxon>Pleosporales</taxon>
        <taxon>Pleosporineae</taxon>
        <taxon>Didymellaceae</taxon>
        <taxon>Didymella</taxon>
    </lineage>
</organism>
<evidence type="ECO:0000313" key="1">
    <source>
        <dbReference type="EMBL" id="KAF1929410.1"/>
    </source>
</evidence>
<accession>A0A6A5RQ12</accession>
<dbReference type="GeneID" id="54345697"/>
<keyword evidence="2" id="KW-1185">Reference proteome</keyword>
<dbReference type="OrthoDB" id="62952at2759"/>
<dbReference type="Proteomes" id="UP000800082">
    <property type="component" value="Unassembled WGS sequence"/>
</dbReference>
<dbReference type="AlphaFoldDB" id="A0A6A5RQ12"/>
<dbReference type="PANTHER" id="PTHR42085">
    <property type="entry name" value="F-BOX DOMAIN-CONTAINING PROTEIN"/>
    <property type="match status" value="1"/>
</dbReference>
<name>A0A6A5RQ12_9PLEO</name>
<sequence length="268" mass="29540">TSSPFLDSLPPELRLRIYGYLLVSAQPLKGPIARQGMRYNLDTKILCANKQIYAEARAVFFSKNTFYISSSSPPALSSSSSSLEGSGAFEPPLQAKDLPLIRHLEIDPLYYPTQLTTQPGPGGWKPVCPAAERYITTLTHVLSFVGRSLLSLSFKADTRPYAGFADDVFGALAGLDDGAEETLDVRKVLTGFHAIERNARFREAVRELEAVRTVAVSFFFPESDFHFVIEKGELCRHGLLFLASQTIFARSEIKIKALLEGMGEDGLD</sequence>
<gene>
    <name evidence="1" type="ORF">M421DRAFT_19549</name>
</gene>
<reference evidence="1" key="1">
    <citation type="journal article" date="2020" name="Stud. Mycol.">
        <title>101 Dothideomycetes genomes: a test case for predicting lifestyles and emergence of pathogens.</title>
        <authorList>
            <person name="Haridas S."/>
            <person name="Albert R."/>
            <person name="Binder M."/>
            <person name="Bloem J."/>
            <person name="Labutti K."/>
            <person name="Salamov A."/>
            <person name="Andreopoulos B."/>
            <person name="Baker S."/>
            <person name="Barry K."/>
            <person name="Bills G."/>
            <person name="Bluhm B."/>
            <person name="Cannon C."/>
            <person name="Castanera R."/>
            <person name="Culley D."/>
            <person name="Daum C."/>
            <person name="Ezra D."/>
            <person name="Gonzalez J."/>
            <person name="Henrissat B."/>
            <person name="Kuo A."/>
            <person name="Liang C."/>
            <person name="Lipzen A."/>
            <person name="Lutzoni F."/>
            <person name="Magnuson J."/>
            <person name="Mondo S."/>
            <person name="Nolan M."/>
            <person name="Ohm R."/>
            <person name="Pangilinan J."/>
            <person name="Park H.-J."/>
            <person name="Ramirez L."/>
            <person name="Alfaro M."/>
            <person name="Sun H."/>
            <person name="Tritt A."/>
            <person name="Yoshinaga Y."/>
            <person name="Zwiers L.-H."/>
            <person name="Turgeon B."/>
            <person name="Goodwin S."/>
            <person name="Spatafora J."/>
            <person name="Crous P."/>
            <person name="Grigoriev I."/>
        </authorList>
    </citation>
    <scope>NUCLEOTIDE SEQUENCE</scope>
    <source>
        <strain evidence="1">CBS 183.55</strain>
    </source>
</reference>
<protein>
    <submittedName>
        <fullName evidence="1">Uncharacterized protein</fullName>
    </submittedName>
</protein>
<dbReference type="RefSeq" id="XP_033449658.1">
    <property type="nucleotide sequence ID" value="XM_033588050.1"/>
</dbReference>
<feature type="non-terminal residue" evidence="1">
    <location>
        <position position="1"/>
    </location>
</feature>
<dbReference type="InterPro" id="IPR038883">
    <property type="entry name" value="AN11006-like"/>
</dbReference>